<proteinExistence type="predicted"/>
<dbReference type="Proteomes" id="UP000242502">
    <property type="component" value="Unassembled WGS sequence"/>
</dbReference>
<protein>
    <recommendedName>
        <fullName evidence="3">Glycosyltransferase</fullName>
    </recommendedName>
</protein>
<dbReference type="EMBL" id="MDLC01000033">
    <property type="protein sequence ID" value="ODS23283.1"/>
    <property type="molecule type" value="Genomic_DNA"/>
</dbReference>
<dbReference type="PANTHER" id="PTHR36529">
    <property type="entry name" value="SLL1095 PROTEIN"/>
    <property type="match status" value="1"/>
</dbReference>
<evidence type="ECO:0000313" key="1">
    <source>
        <dbReference type="EMBL" id="ODS23283.1"/>
    </source>
</evidence>
<organism evidence="1 2">
    <name type="scientific">Candidatus Endobugula sertula</name>
    <name type="common">Bugula neritina bacterial symbiont</name>
    <dbReference type="NCBI Taxonomy" id="62101"/>
    <lineage>
        <taxon>Bacteria</taxon>
        <taxon>Pseudomonadati</taxon>
        <taxon>Pseudomonadota</taxon>
        <taxon>Gammaproteobacteria</taxon>
        <taxon>Cellvibrionales</taxon>
        <taxon>Cellvibrionaceae</taxon>
        <taxon>Candidatus Endobugula</taxon>
    </lineage>
</organism>
<dbReference type="InterPro" id="IPR029044">
    <property type="entry name" value="Nucleotide-diphossugar_trans"/>
</dbReference>
<sequence length="224" mass="25454">MVNSIPSLLFNHYRLLVMSKSPELGRVKTRMQPFLTQEQSVQLHIALSQYVLSQWQEAALCPIEIYVDGNIERYRELLLFARRLNDLPLYPQVEGDLGIKMSAAVKRTLLGDTVKGIVLVGTDCPFIDKVYLLQALSSLNNNHDIVIGPANDGGYVLLGMKQYYSELFTHISWGGEQVLAETLERIKALNVKYHILENLSDIDTMTDLKLLNQKYLPKKLRGFS</sequence>
<reference evidence="1 2" key="1">
    <citation type="journal article" date="2016" name="Appl. Environ. Microbiol.">
        <title>Lack of Overt Genome Reduction in the Bryostatin-Producing Bryozoan Symbiont "Candidatus Endobugula sertula".</title>
        <authorList>
            <person name="Miller I.J."/>
            <person name="Vanee N."/>
            <person name="Fong S.S."/>
            <person name="Lim-Fong G.E."/>
            <person name="Kwan J.C."/>
        </authorList>
    </citation>
    <scope>NUCLEOTIDE SEQUENCE [LARGE SCALE GENOMIC DNA]</scope>
    <source>
        <strain evidence="1">AB1-4</strain>
    </source>
</reference>
<comment type="caution">
    <text evidence="1">The sequence shown here is derived from an EMBL/GenBank/DDBJ whole genome shotgun (WGS) entry which is preliminary data.</text>
</comment>
<evidence type="ECO:0000313" key="2">
    <source>
        <dbReference type="Proteomes" id="UP000242502"/>
    </source>
</evidence>
<dbReference type="STRING" id="62101.AB835_09690"/>
<dbReference type="InterPro" id="IPR018641">
    <property type="entry name" value="Trfase_1_rSAM/seldom-assoc"/>
</dbReference>
<evidence type="ECO:0008006" key="3">
    <source>
        <dbReference type="Google" id="ProtNLM"/>
    </source>
</evidence>
<name>A0A1D2QP30_9GAMM</name>
<dbReference type="Gene3D" id="3.90.550.10">
    <property type="entry name" value="Spore Coat Polysaccharide Biosynthesis Protein SpsA, Chain A"/>
    <property type="match status" value="1"/>
</dbReference>
<dbReference type="NCBIfam" id="TIGR04282">
    <property type="entry name" value="glyco_like_cofC"/>
    <property type="match status" value="1"/>
</dbReference>
<dbReference type="Pfam" id="PF09837">
    <property type="entry name" value="DUF2064"/>
    <property type="match status" value="1"/>
</dbReference>
<dbReference type="SUPFAM" id="SSF53448">
    <property type="entry name" value="Nucleotide-diphospho-sugar transferases"/>
    <property type="match status" value="1"/>
</dbReference>
<dbReference type="AlphaFoldDB" id="A0A1D2QP30"/>
<gene>
    <name evidence="1" type="ORF">AB835_09690</name>
</gene>
<accession>A0A1D2QP30</accession>
<dbReference type="PANTHER" id="PTHR36529:SF1">
    <property type="entry name" value="GLYCOSYLTRANSFERASE"/>
    <property type="match status" value="1"/>
</dbReference>